<feature type="binding site" evidence="3">
    <location>
        <position position="157"/>
    </location>
    <ligand>
        <name>a divalent metal cation</name>
        <dbReference type="ChEBI" id="CHEBI:60240"/>
    </ligand>
</feature>
<dbReference type="InterPro" id="IPR013658">
    <property type="entry name" value="SGL"/>
</dbReference>
<evidence type="ECO:0000313" key="5">
    <source>
        <dbReference type="EMBL" id="SCL32491.1"/>
    </source>
</evidence>
<name>A0A1C6SSL1_9ACTN</name>
<feature type="active site" description="Proton donor/acceptor" evidence="2">
    <location>
        <position position="205"/>
    </location>
</feature>
<evidence type="ECO:0000256" key="1">
    <source>
        <dbReference type="ARBA" id="ARBA00008853"/>
    </source>
</evidence>
<sequence>MPSSPETLLARPVLAEHYELGEGPRLDPHTGELLWVDIRVGRLWRGRFDGDRIEVLAGYDVGAATGAVAPLAAPGAGWVVAAGRGFRHVATDGTVRALTGDVAAPQTQMNDGSCDPYGRFLAGSQILGGAEPWSGGLYRLEPDGSVATVLTDIGCANGLGFDPSGETMYHVDSRRRRLTAYRYDPASGEVDDPRTLVEYDDATPDGLCVDAEGCLWVAMWDGWSVRRFAPDGTLLTQVRVPVPRPTAVCLVAGTLVVTSAWIGLDAATRQAAPDSGRIFAVEVGVDAGPTYTWGRSEDH</sequence>
<dbReference type="OrthoDB" id="2633250at2"/>
<feature type="binding site" evidence="3">
    <location>
        <position position="205"/>
    </location>
    <ligand>
        <name>a divalent metal cation</name>
        <dbReference type="ChEBI" id="CHEBI:60240"/>
    </ligand>
</feature>
<dbReference type="PANTHER" id="PTHR10907">
    <property type="entry name" value="REGUCALCIN"/>
    <property type="match status" value="1"/>
</dbReference>
<gene>
    <name evidence="5" type="ORF">GA0074692_3328</name>
</gene>
<keyword evidence="3" id="KW-0479">Metal-binding</keyword>
<feature type="binding site" evidence="3">
    <location>
        <position position="22"/>
    </location>
    <ligand>
        <name>a divalent metal cation</name>
        <dbReference type="ChEBI" id="CHEBI:60240"/>
    </ligand>
</feature>
<organism evidence="5 6">
    <name type="scientific">Micromonospora pallida</name>
    <dbReference type="NCBI Taxonomy" id="145854"/>
    <lineage>
        <taxon>Bacteria</taxon>
        <taxon>Bacillati</taxon>
        <taxon>Actinomycetota</taxon>
        <taxon>Actinomycetes</taxon>
        <taxon>Micromonosporales</taxon>
        <taxon>Micromonosporaceae</taxon>
        <taxon>Micromonospora</taxon>
    </lineage>
</organism>
<evidence type="ECO:0000259" key="4">
    <source>
        <dbReference type="Pfam" id="PF08450"/>
    </source>
</evidence>
<feature type="domain" description="SMP-30/Gluconolactonase/LRE-like region" evidence="4">
    <location>
        <begin position="20"/>
        <end position="260"/>
    </location>
</feature>
<reference evidence="6" key="1">
    <citation type="submission" date="2016-06" db="EMBL/GenBank/DDBJ databases">
        <authorList>
            <person name="Varghese N."/>
            <person name="Submissions Spin"/>
        </authorList>
    </citation>
    <scope>NUCLEOTIDE SEQUENCE [LARGE SCALE GENOMIC DNA]</scope>
    <source>
        <strain evidence="6">DSM 43817</strain>
    </source>
</reference>
<dbReference type="InterPro" id="IPR011042">
    <property type="entry name" value="6-blade_b-propeller_TolB-like"/>
</dbReference>
<dbReference type="Pfam" id="PF08450">
    <property type="entry name" value="SGL"/>
    <property type="match status" value="1"/>
</dbReference>
<dbReference type="GO" id="GO:0005509">
    <property type="term" value="F:calcium ion binding"/>
    <property type="evidence" value="ECO:0007669"/>
    <property type="project" value="TreeGrafter"/>
</dbReference>
<dbReference type="EMBL" id="FMHW01000002">
    <property type="protein sequence ID" value="SCL32491.1"/>
    <property type="molecule type" value="Genomic_DNA"/>
</dbReference>
<comment type="similarity">
    <text evidence="1">Belongs to the SMP-30/CGR1 family.</text>
</comment>
<evidence type="ECO:0000313" key="6">
    <source>
        <dbReference type="Proteomes" id="UP000198959"/>
    </source>
</evidence>
<dbReference type="RefSeq" id="WP_091645546.1">
    <property type="nucleotide sequence ID" value="NZ_FMHW01000002.1"/>
</dbReference>
<dbReference type="PANTHER" id="PTHR10907:SF47">
    <property type="entry name" value="REGUCALCIN"/>
    <property type="match status" value="1"/>
</dbReference>
<dbReference type="Proteomes" id="UP000198959">
    <property type="component" value="Unassembled WGS sequence"/>
</dbReference>
<accession>A0A1C6SSL1</accession>
<evidence type="ECO:0000256" key="2">
    <source>
        <dbReference type="PIRSR" id="PIRSR605511-1"/>
    </source>
</evidence>
<keyword evidence="3" id="KW-0862">Zinc</keyword>
<dbReference type="InterPro" id="IPR005511">
    <property type="entry name" value="SMP-30"/>
</dbReference>
<protein>
    <submittedName>
        <fullName evidence="5">Sugar lactone lactonase YvrE</fullName>
    </submittedName>
</protein>
<proteinExistence type="inferred from homology"/>
<dbReference type="Gene3D" id="2.120.10.30">
    <property type="entry name" value="TolB, C-terminal domain"/>
    <property type="match status" value="1"/>
</dbReference>
<keyword evidence="6" id="KW-1185">Reference proteome</keyword>
<dbReference type="STRING" id="145854.GA0074692_3328"/>
<evidence type="ECO:0000256" key="3">
    <source>
        <dbReference type="PIRSR" id="PIRSR605511-2"/>
    </source>
</evidence>
<feature type="binding site" evidence="3">
    <location>
        <position position="110"/>
    </location>
    <ligand>
        <name>substrate</name>
    </ligand>
</feature>
<dbReference type="SUPFAM" id="SSF63829">
    <property type="entry name" value="Calcium-dependent phosphotriesterase"/>
    <property type="match status" value="1"/>
</dbReference>
<dbReference type="GO" id="GO:0019853">
    <property type="term" value="P:L-ascorbic acid biosynthetic process"/>
    <property type="evidence" value="ECO:0007669"/>
    <property type="project" value="TreeGrafter"/>
</dbReference>
<dbReference type="PRINTS" id="PR01790">
    <property type="entry name" value="SMP30FAMILY"/>
</dbReference>
<comment type="cofactor">
    <cofactor evidence="3">
        <name>Zn(2+)</name>
        <dbReference type="ChEBI" id="CHEBI:29105"/>
    </cofactor>
    <text evidence="3">Binds 1 divalent metal cation per subunit.</text>
</comment>
<dbReference type="GO" id="GO:0004341">
    <property type="term" value="F:gluconolactonase activity"/>
    <property type="evidence" value="ECO:0007669"/>
    <property type="project" value="TreeGrafter"/>
</dbReference>
<dbReference type="AlphaFoldDB" id="A0A1C6SSL1"/>